<name>A0A0F8XWF1_9ZZZZ</name>
<accession>A0A0F8XWF1</accession>
<evidence type="ECO:0000313" key="2">
    <source>
        <dbReference type="EMBL" id="KKK73412.1"/>
    </source>
</evidence>
<comment type="caution">
    <text evidence="2">The sequence shown here is derived from an EMBL/GenBank/DDBJ whole genome shotgun (WGS) entry which is preliminary data.</text>
</comment>
<proteinExistence type="predicted"/>
<sequence length="190" mass="20875">VVRRLSKRLPMSSDLDRLMRRDDDMYDLEQEQRPAVDAPPRPQRVEYQPKPPAHGEDLDAKHRRVTKGYVGDEPEDEPDDKETVSPGEDATGDEGPGGGEGTPDDPPAGSPNGEGDHVGKEFGLPPENRDHAKDLAWLKETAAKAETDESLKKWLAKEATEKVVAGLPDDKHEDWLAHLNGVFEALGAMA</sequence>
<protein>
    <submittedName>
        <fullName evidence="2">Uncharacterized protein</fullName>
    </submittedName>
</protein>
<gene>
    <name evidence="2" type="ORF">LCGC14_2894110</name>
</gene>
<dbReference type="EMBL" id="LAZR01056796">
    <property type="protein sequence ID" value="KKK73412.1"/>
    <property type="molecule type" value="Genomic_DNA"/>
</dbReference>
<feature type="non-terminal residue" evidence="2">
    <location>
        <position position="1"/>
    </location>
</feature>
<reference evidence="2" key="1">
    <citation type="journal article" date="2015" name="Nature">
        <title>Complex archaea that bridge the gap between prokaryotes and eukaryotes.</title>
        <authorList>
            <person name="Spang A."/>
            <person name="Saw J.H."/>
            <person name="Jorgensen S.L."/>
            <person name="Zaremba-Niedzwiedzka K."/>
            <person name="Martijn J."/>
            <person name="Lind A.E."/>
            <person name="van Eijk R."/>
            <person name="Schleper C."/>
            <person name="Guy L."/>
            <person name="Ettema T.J."/>
        </authorList>
    </citation>
    <scope>NUCLEOTIDE SEQUENCE</scope>
</reference>
<organism evidence="2">
    <name type="scientific">marine sediment metagenome</name>
    <dbReference type="NCBI Taxonomy" id="412755"/>
    <lineage>
        <taxon>unclassified sequences</taxon>
        <taxon>metagenomes</taxon>
        <taxon>ecological metagenomes</taxon>
    </lineage>
</organism>
<dbReference type="AlphaFoldDB" id="A0A0F8XWF1"/>
<feature type="compositionally biased region" description="Basic and acidic residues" evidence="1">
    <location>
        <begin position="14"/>
        <end position="23"/>
    </location>
</feature>
<evidence type="ECO:0000256" key="1">
    <source>
        <dbReference type="SAM" id="MobiDB-lite"/>
    </source>
</evidence>
<feature type="region of interest" description="Disordered" evidence="1">
    <location>
        <begin position="1"/>
        <end position="133"/>
    </location>
</feature>